<reference evidence="2 3" key="1">
    <citation type="submission" date="2016-06" db="EMBL/GenBank/DDBJ databases">
        <authorList>
            <person name="Kjaerup R.B."/>
            <person name="Dalgaard T.S."/>
            <person name="Juul-Madsen H.R."/>
        </authorList>
    </citation>
    <scope>NUCLEOTIDE SEQUENCE [LARGE SCALE GENOMIC DNA]</scope>
    <source>
        <strain evidence="2 3">1245752.6</strain>
    </source>
</reference>
<proteinExistence type="predicted"/>
<dbReference type="RefSeq" id="WP_065136174.1">
    <property type="nucleotide sequence ID" value="NZ_MAEM01000450.1"/>
</dbReference>
<protein>
    <submittedName>
        <fullName evidence="2">PE-PGRS family protein</fullName>
    </submittedName>
</protein>
<dbReference type="InterPro" id="IPR029058">
    <property type="entry name" value="AB_hydrolase_fold"/>
</dbReference>
<name>A0A1A6BAW8_MYCGO</name>
<evidence type="ECO:0000313" key="3">
    <source>
        <dbReference type="Proteomes" id="UP000093757"/>
    </source>
</evidence>
<dbReference type="Pfam" id="PF00934">
    <property type="entry name" value="PE"/>
    <property type="match status" value="1"/>
</dbReference>
<evidence type="ECO:0000313" key="2">
    <source>
        <dbReference type="EMBL" id="OBR99430.1"/>
    </source>
</evidence>
<dbReference type="SUPFAM" id="SSF53474">
    <property type="entry name" value="alpha/beta-Hydrolases"/>
    <property type="match status" value="1"/>
</dbReference>
<dbReference type="SUPFAM" id="SSF140459">
    <property type="entry name" value="PE/PPE dimer-like"/>
    <property type="match status" value="1"/>
</dbReference>
<dbReference type="AlphaFoldDB" id="A0A1A6BAW8"/>
<comment type="caution">
    <text evidence="2">The sequence shown here is derived from an EMBL/GenBank/DDBJ whole genome shotgun (WGS) entry which is preliminary data.</text>
</comment>
<accession>A0A1A6BAW8</accession>
<dbReference type="EMBL" id="MAEM01000450">
    <property type="protein sequence ID" value="OBR99430.1"/>
    <property type="molecule type" value="Genomic_DNA"/>
</dbReference>
<dbReference type="Gene3D" id="1.10.287.850">
    <property type="entry name" value="HP0062-like domain"/>
    <property type="match status" value="1"/>
</dbReference>
<organism evidence="2 3">
    <name type="scientific">Mycobacterium gordonae</name>
    <dbReference type="NCBI Taxonomy" id="1778"/>
    <lineage>
        <taxon>Bacteria</taxon>
        <taxon>Bacillati</taxon>
        <taxon>Actinomycetota</taxon>
        <taxon>Actinomycetes</taxon>
        <taxon>Mycobacteriales</taxon>
        <taxon>Mycobacteriaceae</taxon>
        <taxon>Mycobacterium</taxon>
    </lineage>
</organism>
<gene>
    <name evidence="2" type="ORF">A9W98_30260</name>
</gene>
<sequence>MSSYVIATPEALALASGDLAGIQEAIREAAASAAPSTTRIAAAAADEVSAAISNFFGSYATELQTLTAKMTQLQTEFERALSAAGSAYAAAEAANALPLLAQAESFLAPIQSLVARDLATVGALLNWGTNAVGLGGLLNFPSTVPLAGPNGVTGVRIGFSFVPVPLGEASFLGIPLGPISYPAPALWYFPTQAGGSVNATGTTYLQHGFGAIGWLYQPLAMELATQTNSVVVAPTIPSIPLPFGIWLNSPQMQQGVGSLFLGSQPVLNVSASQAGFAGTLPQDFVLTGHSAGGNLATMAASNYLTLGGNAGLLKGVVMFDGVASNAAAFGGAVTNLQAANIPVYTVAAPPQPWNAFGVTTSQLASLYPNQFSGVTLVGGSHVDSMLGDGPVIDLILQLVTGFSPPGNTAAVYTLATGWINDMYAGFGPTNPMYGIYGPTGPYVPPGGQQIILGQATGIVLP</sequence>
<dbReference type="Proteomes" id="UP000093757">
    <property type="component" value="Unassembled WGS sequence"/>
</dbReference>
<dbReference type="OrthoDB" id="4568724at2"/>
<feature type="domain" description="PE" evidence="1">
    <location>
        <begin position="5"/>
        <end position="95"/>
    </location>
</feature>
<dbReference type="InterPro" id="IPR000084">
    <property type="entry name" value="PE-PGRS_N"/>
</dbReference>
<evidence type="ECO:0000259" key="1">
    <source>
        <dbReference type="Pfam" id="PF00934"/>
    </source>
</evidence>
<dbReference type="Gene3D" id="3.40.50.1820">
    <property type="entry name" value="alpha/beta hydrolase"/>
    <property type="match status" value="1"/>
</dbReference>
<dbReference type="InterPro" id="IPR038332">
    <property type="entry name" value="PPE_sf"/>
</dbReference>